<evidence type="ECO:0000256" key="1">
    <source>
        <dbReference type="ARBA" id="ARBA00023015"/>
    </source>
</evidence>
<evidence type="ECO:0000256" key="2">
    <source>
        <dbReference type="ARBA" id="ARBA00023125"/>
    </source>
</evidence>
<keyword evidence="2" id="KW-0238">DNA-binding</keyword>
<dbReference type="PROSITE" id="PS00041">
    <property type="entry name" value="HTH_ARAC_FAMILY_1"/>
    <property type="match status" value="1"/>
</dbReference>
<dbReference type="Pfam" id="PF12833">
    <property type="entry name" value="HTH_18"/>
    <property type="match status" value="1"/>
</dbReference>
<keyword evidence="1" id="KW-0805">Transcription regulation</keyword>
<sequence length="420" mass="48449">MPNITPDSIQLIMHMMYTEFQMTLYWMDAAGQLLEEQPLRGFNPVYDHKAQTLALLAQQTNGHYPVVQSTNVLEQYLTVPLLDGDRYAGALIAGPFFHAIVPDELISGIIRDYQLSFRQQDAIRQFYASIPLISKERIYNAAAMIHYMLYQQRLDLAEVIQHNLHIHIKLDEQAAIVSSPYEEEMYIAPASYHRNPEMERIFLQYIREGRKEDLVRWELGFPTEKLGVLSKKSLLRSEKNLAICSITLATRAALDGGVNAEIGYTLSDFYIQAVEECQNPGEVQATLRRGYNDFVDRVLESQQKRYSREINLCRNYIFHHLYEPIQLEHLSDLTGLTGDYLSRRFKNETGRSPIHFIQYYRVQEAKRLMSSTSHSLSAIATMLQFHDQSYFTKIFKAHTNQTPKQYKSAASGGHLPLARI</sequence>
<dbReference type="Proteomes" id="UP001185028">
    <property type="component" value="Unassembled WGS sequence"/>
</dbReference>
<dbReference type="PROSITE" id="PS01124">
    <property type="entry name" value="HTH_ARAC_FAMILY_2"/>
    <property type="match status" value="1"/>
</dbReference>
<feature type="domain" description="HTH araC/xylS-type" evidence="4">
    <location>
        <begin position="311"/>
        <end position="409"/>
    </location>
</feature>
<dbReference type="InterPro" id="IPR009057">
    <property type="entry name" value="Homeodomain-like_sf"/>
</dbReference>
<comment type="caution">
    <text evidence="5">The sequence shown here is derived from an EMBL/GenBank/DDBJ whole genome shotgun (WGS) entry which is preliminary data.</text>
</comment>
<evidence type="ECO:0000256" key="3">
    <source>
        <dbReference type="ARBA" id="ARBA00023163"/>
    </source>
</evidence>
<evidence type="ECO:0000259" key="4">
    <source>
        <dbReference type="PROSITE" id="PS01124"/>
    </source>
</evidence>
<dbReference type="InterPro" id="IPR018060">
    <property type="entry name" value="HTH_AraC"/>
</dbReference>
<dbReference type="SUPFAM" id="SSF46689">
    <property type="entry name" value="Homeodomain-like"/>
    <property type="match status" value="2"/>
</dbReference>
<evidence type="ECO:0000313" key="6">
    <source>
        <dbReference type="Proteomes" id="UP001185028"/>
    </source>
</evidence>
<dbReference type="Gene3D" id="1.10.10.60">
    <property type="entry name" value="Homeodomain-like"/>
    <property type="match status" value="2"/>
</dbReference>
<proteinExistence type="predicted"/>
<dbReference type="InterPro" id="IPR018062">
    <property type="entry name" value="HTH_AraC-typ_CS"/>
</dbReference>
<dbReference type="PANTHER" id="PTHR43280:SF34">
    <property type="entry name" value="ARAC-FAMILY TRANSCRIPTIONAL REGULATOR"/>
    <property type="match status" value="1"/>
</dbReference>
<dbReference type="RefSeq" id="WP_188774888.1">
    <property type="nucleotide sequence ID" value="NZ_BMMB01000003.1"/>
</dbReference>
<dbReference type="EMBL" id="JAVDQH010000001">
    <property type="protein sequence ID" value="MDR6242430.1"/>
    <property type="molecule type" value="Genomic_DNA"/>
</dbReference>
<gene>
    <name evidence="5" type="ORF">JOC58_000314</name>
</gene>
<dbReference type="PANTHER" id="PTHR43280">
    <property type="entry name" value="ARAC-FAMILY TRANSCRIPTIONAL REGULATOR"/>
    <property type="match status" value="1"/>
</dbReference>
<accession>A0ABU1IT45</accession>
<keyword evidence="3" id="KW-0804">Transcription</keyword>
<keyword evidence="6" id="KW-1185">Reference proteome</keyword>
<protein>
    <submittedName>
        <fullName evidence="5">AraC-like DNA-binding protein</fullName>
    </submittedName>
</protein>
<reference evidence="5 6" key="1">
    <citation type="submission" date="2023-07" db="EMBL/GenBank/DDBJ databases">
        <title>Genomic Encyclopedia of Type Strains, Phase IV (KMG-IV): sequencing the most valuable type-strain genomes for metagenomic binning, comparative biology and taxonomic classification.</title>
        <authorList>
            <person name="Goeker M."/>
        </authorList>
    </citation>
    <scope>NUCLEOTIDE SEQUENCE [LARGE SCALE GENOMIC DNA]</scope>
    <source>
        <strain evidence="5 6">DSM 22170</strain>
    </source>
</reference>
<organism evidence="5 6">
    <name type="scientific">Paenibacillus hunanensis</name>
    <dbReference type="NCBI Taxonomy" id="539262"/>
    <lineage>
        <taxon>Bacteria</taxon>
        <taxon>Bacillati</taxon>
        <taxon>Bacillota</taxon>
        <taxon>Bacilli</taxon>
        <taxon>Bacillales</taxon>
        <taxon>Paenibacillaceae</taxon>
        <taxon>Paenibacillus</taxon>
    </lineage>
</organism>
<name>A0ABU1IT45_9BACL</name>
<evidence type="ECO:0000313" key="5">
    <source>
        <dbReference type="EMBL" id="MDR6242430.1"/>
    </source>
</evidence>
<dbReference type="SMART" id="SM00342">
    <property type="entry name" value="HTH_ARAC"/>
    <property type="match status" value="1"/>
</dbReference>